<sequence length="77" mass="9181">MNQTEKTAFRESIIVVLMGLVINFPLQTFLLWLTIDIWDWRNTIMISIFTQLIITFVALIRVYSIRMRFVRGTKKKS</sequence>
<dbReference type="AlphaFoldDB" id="A0A368BVM6"/>
<dbReference type="Proteomes" id="UP000253307">
    <property type="component" value="Unassembled WGS sequence"/>
</dbReference>
<keyword evidence="1" id="KW-1133">Transmembrane helix</keyword>
<evidence type="ECO:0000313" key="2">
    <source>
        <dbReference type="EMBL" id="RCL40872.1"/>
    </source>
</evidence>
<keyword evidence="1" id="KW-0472">Membrane</keyword>
<name>A0A368BVM6_9GAMM</name>
<keyword evidence="1" id="KW-0812">Transmembrane</keyword>
<protein>
    <submittedName>
        <fullName evidence="2">Uncharacterized protein</fullName>
    </submittedName>
</protein>
<evidence type="ECO:0000313" key="3">
    <source>
        <dbReference type="Proteomes" id="UP000253307"/>
    </source>
</evidence>
<feature type="transmembrane region" description="Helical" evidence="1">
    <location>
        <begin position="44"/>
        <end position="64"/>
    </location>
</feature>
<accession>A0A368BVM6</accession>
<dbReference type="EMBL" id="QOPE01000019">
    <property type="protein sequence ID" value="RCL40872.1"/>
    <property type="molecule type" value="Genomic_DNA"/>
</dbReference>
<organism evidence="2 3">
    <name type="scientific">SAR86 cluster bacterium</name>
    <dbReference type="NCBI Taxonomy" id="2030880"/>
    <lineage>
        <taxon>Bacteria</taxon>
        <taxon>Pseudomonadati</taxon>
        <taxon>Pseudomonadota</taxon>
        <taxon>Gammaproteobacteria</taxon>
        <taxon>SAR86 cluster</taxon>
    </lineage>
</organism>
<comment type="caution">
    <text evidence="2">The sequence shown here is derived from an EMBL/GenBank/DDBJ whole genome shotgun (WGS) entry which is preliminary data.</text>
</comment>
<evidence type="ECO:0000256" key="1">
    <source>
        <dbReference type="SAM" id="Phobius"/>
    </source>
</evidence>
<reference evidence="2 3" key="1">
    <citation type="journal article" date="2018" name="Microbiome">
        <title>Fine metagenomic profile of the Mediterranean stratified and mixed water columns revealed by assembly and recruitment.</title>
        <authorList>
            <person name="Haro-Moreno J.M."/>
            <person name="Lopez-Perez M."/>
            <person name="De La Torre J.R."/>
            <person name="Picazo A."/>
            <person name="Camacho A."/>
            <person name="Rodriguez-Valera F."/>
        </authorList>
    </citation>
    <scope>NUCLEOTIDE SEQUENCE [LARGE SCALE GENOMIC DNA]</scope>
    <source>
        <strain evidence="2">MED-G82</strain>
    </source>
</reference>
<proteinExistence type="predicted"/>
<gene>
    <name evidence="2" type="ORF">DBW96_02900</name>
</gene>
<feature type="transmembrane region" description="Helical" evidence="1">
    <location>
        <begin position="12"/>
        <end position="32"/>
    </location>
</feature>